<dbReference type="RefSeq" id="WP_367637734.1">
    <property type="nucleotide sequence ID" value="NZ_JBFNQN010000005.1"/>
</dbReference>
<keyword evidence="3" id="KW-1185">Reference proteome</keyword>
<dbReference type="Proteomes" id="UP001555826">
    <property type="component" value="Unassembled WGS sequence"/>
</dbReference>
<organism evidence="2 3">
    <name type="scientific">Kineococcus endophyticus</name>
    <dbReference type="NCBI Taxonomy" id="1181883"/>
    <lineage>
        <taxon>Bacteria</taxon>
        <taxon>Bacillati</taxon>
        <taxon>Actinomycetota</taxon>
        <taxon>Actinomycetes</taxon>
        <taxon>Kineosporiales</taxon>
        <taxon>Kineosporiaceae</taxon>
        <taxon>Kineococcus</taxon>
    </lineage>
</organism>
<keyword evidence="1" id="KW-1133">Transmembrane helix</keyword>
<evidence type="ECO:0000256" key="1">
    <source>
        <dbReference type="SAM" id="Phobius"/>
    </source>
</evidence>
<dbReference type="Pfam" id="PF12028">
    <property type="entry name" value="DUF3515"/>
    <property type="match status" value="1"/>
</dbReference>
<dbReference type="InterPro" id="IPR021903">
    <property type="entry name" value="DUF3515"/>
</dbReference>
<evidence type="ECO:0000313" key="3">
    <source>
        <dbReference type="Proteomes" id="UP001555826"/>
    </source>
</evidence>
<proteinExistence type="predicted"/>
<reference evidence="2 3" key="1">
    <citation type="submission" date="2024-07" db="EMBL/GenBank/DDBJ databases">
        <authorList>
            <person name="Thanompreechachai J."/>
            <person name="Duangmal K."/>
        </authorList>
    </citation>
    <scope>NUCLEOTIDE SEQUENCE [LARGE SCALE GENOMIC DNA]</scope>
    <source>
        <strain evidence="2 3">KCTC 19886</strain>
    </source>
</reference>
<keyword evidence="1" id="KW-0812">Transmembrane</keyword>
<protein>
    <submittedName>
        <fullName evidence="2">DUF3515 family protein</fullName>
    </submittedName>
</protein>
<gene>
    <name evidence="2" type="ORF">AB1207_09080</name>
</gene>
<comment type="caution">
    <text evidence="2">The sequence shown here is derived from an EMBL/GenBank/DDBJ whole genome shotgun (WGS) entry which is preliminary data.</text>
</comment>
<sequence>MSSTPASTPSSGSGHPSRPGRLAVGLVVVVVAAVAAWVYLRGSDGVEAAPQAGDPACAPLLRALPQSLDGLGRTPQGAEGVAVWGDEQVVLRCGGLVLGPTTKACIPVGPDSGPTVDWVEDASNDRAVRFLTYGRTPAVEVTVRFGTGLTRDQATSQLIDLAGPVSRIPQTRTCL</sequence>
<keyword evidence="1" id="KW-0472">Membrane</keyword>
<dbReference type="EMBL" id="JBFNQN010000005">
    <property type="protein sequence ID" value="MEW9264900.1"/>
    <property type="molecule type" value="Genomic_DNA"/>
</dbReference>
<name>A0ABV3P5K6_9ACTN</name>
<accession>A0ABV3P5K6</accession>
<evidence type="ECO:0000313" key="2">
    <source>
        <dbReference type="EMBL" id="MEW9264900.1"/>
    </source>
</evidence>
<feature type="transmembrane region" description="Helical" evidence="1">
    <location>
        <begin position="20"/>
        <end position="40"/>
    </location>
</feature>